<gene>
    <name evidence="2" type="ORF">SAMN05421853_1245</name>
</gene>
<evidence type="ECO:0000313" key="2">
    <source>
        <dbReference type="EMBL" id="SFQ69385.1"/>
    </source>
</evidence>
<dbReference type="Gene3D" id="1.10.10.10">
    <property type="entry name" value="Winged helix-like DNA-binding domain superfamily/Winged helix DNA-binding domain"/>
    <property type="match status" value="1"/>
</dbReference>
<dbReference type="GO" id="GO:0003723">
    <property type="term" value="F:RNA binding"/>
    <property type="evidence" value="ECO:0007669"/>
    <property type="project" value="InterPro"/>
</dbReference>
<dbReference type="EMBL" id="FOXV01000024">
    <property type="protein sequence ID" value="SFQ69385.1"/>
    <property type="molecule type" value="Genomic_DNA"/>
</dbReference>
<dbReference type="Proteomes" id="UP000243106">
    <property type="component" value="Unassembled WGS sequence"/>
</dbReference>
<dbReference type="Pfam" id="PF03861">
    <property type="entry name" value="ANTAR"/>
    <property type="match status" value="1"/>
</dbReference>
<dbReference type="InterPro" id="IPR005561">
    <property type="entry name" value="ANTAR"/>
</dbReference>
<keyword evidence="3" id="KW-1185">Reference proteome</keyword>
<dbReference type="SMART" id="SM01012">
    <property type="entry name" value="ANTAR"/>
    <property type="match status" value="1"/>
</dbReference>
<dbReference type="PROSITE" id="PS50921">
    <property type="entry name" value="ANTAR"/>
    <property type="match status" value="1"/>
</dbReference>
<evidence type="ECO:0000259" key="1">
    <source>
        <dbReference type="PROSITE" id="PS50921"/>
    </source>
</evidence>
<evidence type="ECO:0000313" key="3">
    <source>
        <dbReference type="Proteomes" id="UP000243106"/>
    </source>
</evidence>
<dbReference type="RefSeq" id="WP_093015937.1">
    <property type="nucleotide sequence ID" value="NZ_FOXV01000024.1"/>
</dbReference>
<protein>
    <submittedName>
        <fullName evidence="2">Two-component response regulator, AmiR/NasT family, consists of REC and RNA-binding antiterminator (ANTAR) domains</fullName>
    </submittedName>
</protein>
<dbReference type="Pfam" id="PF21332">
    <property type="entry name" value="AmiR_N"/>
    <property type="match status" value="1"/>
</dbReference>
<dbReference type="Gene3D" id="3.40.50.2300">
    <property type="match status" value="1"/>
</dbReference>
<accession>A0A1I6AL11</accession>
<dbReference type="InterPro" id="IPR036388">
    <property type="entry name" value="WH-like_DNA-bd_sf"/>
</dbReference>
<sequence length="191" mass="20980">MTYSFAGMQACVLHPSTEVRERVALRLSSLGIRTEGRWPALLPEDAAVDLLVVDIDRGEDGQFPWPSGEAPMPVVGLIGSEAPGRLQWALRQDVDAFLPIGATATLFSALVIATARHDERADRRRTTAEANRRNGLRLEVIRAVLVIMRREDIDEAAALKRLRAFAMVEQLPLEDAATQLLSDLGDAKAWA</sequence>
<dbReference type="InterPro" id="IPR049021">
    <property type="entry name" value="AmiR_N"/>
</dbReference>
<feature type="domain" description="ANTAR" evidence="1">
    <location>
        <begin position="120"/>
        <end position="181"/>
    </location>
</feature>
<reference evidence="3" key="1">
    <citation type="submission" date="2016-10" db="EMBL/GenBank/DDBJ databases">
        <authorList>
            <person name="Varghese N."/>
            <person name="Submissions S."/>
        </authorList>
    </citation>
    <scope>NUCLEOTIDE SEQUENCE [LARGE SCALE GENOMIC DNA]</scope>
    <source>
        <strain evidence="3">JCM 10271</strain>
    </source>
</reference>
<dbReference type="SUPFAM" id="SSF52172">
    <property type="entry name" value="CheY-like"/>
    <property type="match status" value="1"/>
</dbReference>
<dbReference type="STRING" id="93684.SAMN05421853_1245"/>
<dbReference type="InterPro" id="IPR011006">
    <property type="entry name" value="CheY-like_superfamily"/>
</dbReference>
<dbReference type="AlphaFoldDB" id="A0A1I6AL11"/>
<proteinExistence type="predicted"/>
<organism evidence="2 3">
    <name type="scientific">Roseivivax halotolerans</name>
    <dbReference type="NCBI Taxonomy" id="93684"/>
    <lineage>
        <taxon>Bacteria</taxon>
        <taxon>Pseudomonadati</taxon>
        <taxon>Pseudomonadota</taxon>
        <taxon>Alphaproteobacteria</taxon>
        <taxon>Rhodobacterales</taxon>
        <taxon>Roseobacteraceae</taxon>
        <taxon>Roseivivax</taxon>
    </lineage>
</organism>
<name>A0A1I6AL11_9RHOB</name>